<dbReference type="Proteomes" id="UP000075809">
    <property type="component" value="Unassembled WGS sequence"/>
</dbReference>
<evidence type="ECO:0000313" key="5">
    <source>
        <dbReference type="Proteomes" id="UP000075809"/>
    </source>
</evidence>
<sequence>MFARKRIRQQILKNKVSNALTDAICAYAEHMRCYILAYFERYKFNSRKQQMGESVDSFVTALYSLAETCEYGALKEELIRDRIVIGVRDARTSERLQLTAELTLEKALNMARQAEAQSKEGQLIRKEQSELNRITRSQKNKREKKSKQRQNEARDKVQKNGESCGRCGKARHADWKKCPALKTTCNKCQKIDHHWEKMCRSKKVHRVEEQESDEDTNKSPIFLGAIRGEVRSGSKRQRIFVVCVCERAISTGRIFNRHGHRRYMYFN</sequence>
<protein>
    <recommendedName>
        <fullName evidence="3">GATA-type domain-containing protein</fullName>
    </recommendedName>
</protein>
<organism evidence="4 5">
    <name type="scientific">Mycetomoellerius zeteki</name>
    <dbReference type="NCBI Taxonomy" id="64791"/>
    <lineage>
        <taxon>Eukaryota</taxon>
        <taxon>Metazoa</taxon>
        <taxon>Ecdysozoa</taxon>
        <taxon>Arthropoda</taxon>
        <taxon>Hexapoda</taxon>
        <taxon>Insecta</taxon>
        <taxon>Pterygota</taxon>
        <taxon>Neoptera</taxon>
        <taxon>Endopterygota</taxon>
        <taxon>Hymenoptera</taxon>
        <taxon>Apocrita</taxon>
        <taxon>Aculeata</taxon>
        <taxon>Formicoidea</taxon>
        <taxon>Formicidae</taxon>
        <taxon>Myrmicinae</taxon>
        <taxon>Mycetomoellerius</taxon>
    </lineage>
</organism>
<dbReference type="PANTHER" id="PTHR33198">
    <property type="entry name" value="ANK_REP_REGION DOMAIN-CONTAINING PROTEIN-RELATED"/>
    <property type="match status" value="1"/>
</dbReference>
<dbReference type="GO" id="GO:0043565">
    <property type="term" value="F:sequence-specific DNA binding"/>
    <property type="evidence" value="ECO:0007669"/>
    <property type="project" value="InterPro"/>
</dbReference>
<feature type="domain" description="GATA-type" evidence="3">
    <location>
        <begin position="158"/>
        <end position="188"/>
    </location>
</feature>
<gene>
    <name evidence="4" type="ORF">ALC60_10141</name>
</gene>
<keyword evidence="1" id="KW-0863">Zinc-finger</keyword>
<evidence type="ECO:0000259" key="3">
    <source>
        <dbReference type="PROSITE" id="PS50114"/>
    </source>
</evidence>
<name>A0A151WSH9_9HYME</name>
<evidence type="ECO:0000313" key="4">
    <source>
        <dbReference type="EMBL" id="KYQ50773.1"/>
    </source>
</evidence>
<keyword evidence="1" id="KW-0862">Zinc</keyword>
<dbReference type="InterPro" id="IPR000679">
    <property type="entry name" value="Znf_GATA"/>
</dbReference>
<evidence type="ECO:0000256" key="1">
    <source>
        <dbReference type="PROSITE-ProRule" id="PRU00094"/>
    </source>
</evidence>
<feature type="region of interest" description="Disordered" evidence="2">
    <location>
        <begin position="115"/>
        <end position="169"/>
    </location>
</feature>
<dbReference type="GO" id="GO:0006355">
    <property type="term" value="P:regulation of DNA-templated transcription"/>
    <property type="evidence" value="ECO:0007669"/>
    <property type="project" value="InterPro"/>
</dbReference>
<proteinExistence type="predicted"/>
<keyword evidence="5" id="KW-1185">Reference proteome</keyword>
<dbReference type="PANTHER" id="PTHR33198:SF20">
    <property type="entry name" value="RETROTRANSPOSON GAG DOMAIN-CONTAINING PROTEIN"/>
    <property type="match status" value="1"/>
</dbReference>
<reference evidence="4 5" key="1">
    <citation type="submission" date="2015-09" db="EMBL/GenBank/DDBJ databases">
        <title>Trachymyrmex zeteki WGS genome.</title>
        <authorList>
            <person name="Nygaard S."/>
            <person name="Hu H."/>
            <person name="Boomsma J."/>
            <person name="Zhang G."/>
        </authorList>
    </citation>
    <scope>NUCLEOTIDE SEQUENCE [LARGE SCALE GENOMIC DNA]</scope>
    <source>
        <strain evidence="4">Tzet28-1</strain>
        <tissue evidence="4">Whole body</tissue>
    </source>
</reference>
<keyword evidence="1" id="KW-0479">Metal-binding</keyword>
<dbReference type="STRING" id="64791.A0A151WSH9"/>
<evidence type="ECO:0000256" key="2">
    <source>
        <dbReference type="SAM" id="MobiDB-lite"/>
    </source>
</evidence>
<dbReference type="AlphaFoldDB" id="A0A151WSH9"/>
<dbReference type="PROSITE" id="PS50114">
    <property type="entry name" value="GATA_ZN_FINGER_2"/>
    <property type="match status" value="1"/>
</dbReference>
<feature type="compositionally biased region" description="Basic and acidic residues" evidence="2">
    <location>
        <begin position="149"/>
        <end position="159"/>
    </location>
</feature>
<dbReference type="GO" id="GO:0008270">
    <property type="term" value="F:zinc ion binding"/>
    <property type="evidence" value="ECO:0007669"/>
    <property type="project" value="UniProtKB-KW"/>
</dbReference>
<accession>A0A151WSH9</accession>
<feature type="compositionally biased region" description="Basic residues" evidence="2">
    <location>
        <begin position="136"/>
        <end position="148"/>
    </location>
</feature>
<dbReference type="EMBL" id="KQ982775">
    <property type="protein sequence ID" value="KYQ50773.1"/>
    <property type="molecule type" value="Genomic_DNA"/>
</dbReference>